<keyword evidence="3" id="KW-1185">Reference proteome</keyword>
<dbReference type="Pfam" id="PF08242">
    <property type="entry name" value="Methyltransf_12"/>
    <property type="match status" value="1"/>
</dbReference>
<proteinExistence type="predicted"/>
<dbReference type="SUPFAM" id="SSF53335">
    <property type="entry name" value="S-adenosyl-L-methionine-dependent methyltransferases"/>
    <property type="match status" value="1"/>
</dbReference>
<dbReference type="Gene3D" id="3.40.50.150">
    <property type="entry name" value="Vaccinia Virus protein VP39"/>
    <property type="match status" value="1"/>
</dbReference>
<dbReference type="PANTHER" id="PTHR43861:SF1">
    <property type="entry name" value="TRANS-ACONITATE 2-METHYLTRANSFERASE"/>
    <property type="match status" value="1"/>
</dbReference>
<dbReference type="AlphaFoldDB" id="A0A4Y3VF74"/>
<name>A0A4Y3VF74_9ACTN</name>
<reference evidence="2 3" key="1">
    <citation type="submission" date="2019-06" db="EMBL/GenBank/DDBJ databases">
        <title>Whole genome shotgun sequence of Streptomyces spinoverrucosus NBRC 14228.</title>
        <authorList>
            <person name="Hosoyama A."/>
            <person name="Uohara A."/>
            <person name="Ohji S."/>
            <person name="Ichikawa N."/>
        </authorList>
    </citation>
    <scope>NUCLEOTIDE SEQUENCE [LARGE SCALE GENOMIC DNA]</scope>
    <source>
        <strain evidence="2 3">NBRC 14228</strain>
    </source>
</reference>
<dbReference type="InterPro" id="IPR013217">
    <property type="entry name" value="Methyltransf_12"/>
</dbReference>
<dbReference type="GO" id="GO:0008168">
    <property type="term" value="F:methyltransferase activity"/>
    <property type="evidence" value="ECO:0007669"/>
    <property type="project" value="UniProtKB-ARBA"/>
</dbReference>
<dbReference type="InterPro" id="IPR029063">
    <property type="entry name" value="SAM-dependent_MTases_sf"/>
</dbReference>
<feature type="domain" description="Methyltransferase type 12" evidence="1">
    <location>
        <begin position="83"/>
        <end position="174"/>
    </location>
</feature>
<dbReference type="EMBL" id="BJND01000017">
    <property type="protein sequence ID" value="GEC04885.1"/>
    <property type="molecule type" value="Genomic_DNA"/>
</dbReference>
<evidence type="ECO:0000313" key="3">
    <source>
        <dbReference type="Proteomes" id="UP000317881"/>
    </source>
</evidence>
<comment type="caution">
    <text evidence="2">The sequence shown here is derived from an EMBL/GenBank/DDBJ whole genome shotgun (WGS) entry which is preliminary data.</text>
</comment>
<gene>
    <name evidence="2" type="ORF">SSP24_25400</name>
</gene>
<dbReference type="Proteomes" id="UP000317881">
    <property type="component" value="Unassembled WGS sequence"/>
</dbReference>
<dbReference type="CDD" id="cd02440">
    <property type="entry name" value="AdoMet_MTases"/>
    <property type="match status" value="1"/>
</dbReference>
<evidence type="ECO:0000259" key="1">
    <source>
        <dbReference type="Pfam" id="PF08242"/>
    </source>
</evidence>
<sequence>MDIVMGLLVGRGQVGSQAYFRQMSTTVTKPSMGELQQCSHDAGHNYAKGSPHILHHSIRDRVVRSIHELVGEILARTGQCRVVEVGAGHGCFTDHLLAAGAEVQVTEMSASSADVLRHRFRHNGKVTVVHDADGEAALSGDPVDAVVCISVLHHIPDYLGTINRLVGRISPGGAFLSFQDPLWYPRRSRLSLALDRGAYFGWRLFQGEPRRGMATCMRRLRGAYDEANPSDMVEYHVVRQGVDEEAIRDRLTASFSAVRLERYWSTQSCLLQAVGDRYFPASNFGILAHGRR</sequence>
<organism evidence="2 3">
    <name type="scientific">Streptomyces spinoverrucosus</name>
    <dbReference type="NCBI Taxonomy" id="284043"/>
    <lineage>
        <taxon>Bacteria</taxon>
        <taxon>Bacillati</taxon>
        <taxon>Actinomycetota</taxon>
        <taxon>Actinomycetes</taxon>
        <taxon>Kitasatosporales</taxon>
        <taxon>Streptomycetaceae</taxon>
        <taxon>Streptomyces</taxon>
    </lineage>
</organism>
<dbReference type="PANTHER" id="PTHR43861">
    <property type="entry name" value="TRANS-ACONITATE 2-METHYLTRANSFERASE-RELATED"/>
    <property type="match status" value="1"/>
</dbReference>
<dbReference type="GO" id="GO:0017000">
    <property type="term" value="P:antibiotic biosynthetic process"/>
    <property type="evidence" value="ECO:0007669"/>
    <property type="project" value="UniProtKB-ARBA"/>
</dbReference>
<evidence type="ECO:0000313" key="2">
    <source>
        <dbReference type="EMBL" id="GEC04885.1"/>
    </source>
</evidence>
<accession>A0A4Y3VF74</accession>
<protein>
    <recommendedName>
        <fullName evidence="1">Methyltransferase type 12 domain-containing protein</fullName>
    </recommendedName>
</protein>